<dbReference type="InterPro" id="IPR010921">
    <property type="entry name" value="Trp_repressor/repl_initiator"/>
</dbReference>
<evidence type="ECO:0000313" key="1">
    <source>
        <dbReference type="EMBL" id="SEF03676.1"/>
    </source>
</evidence>
<dbReference type="SUPFAM" id="SSF48295">
    <property type="entry name" value="TrpR-like"/>
    <property type="match status" value="1"/>
</dbReference>
<dbReference type="EMBL" id="FNUD01000002">
    <property type="protein sequence ID" value="SEF03676.1"/>
    <property type="molecule type" value="Genomic_DNA"/>
</dbReference>
<gene>
    <name evidence="1" type="ORF">SAMN04489800_3821</name>
</gene>
<sequence length="77" mass="8801">MDSGTRRSQRDYTLAFKLSVVDQVEKSEWGYEEAQRRYAHSGVDHDSSPLILTHLHGLGVVSDQDLITYCLESNIFK</sequence>
<dbReference type="Proteomes" id="UP000183613">
    <property type="component" value="Unassembled WGS sequence"/>
</dbReference>
<dbReference type="AlphaFoldDB" id="A0A1H5NQ29"/>
<keyword evidence="2" id="KW-1185">Reference proteome</keyword>
<reference evidence="1" key="1">
    <citation type="submission" date="2016-10" db="EMBL/GenBank/DDBJ databases">
        <authorList>
            <person name="Varghese N."/>
            <person name="Submissions S."/>
        </authorList>
    </citation>
    <scope>NUCLEOTIDE SEQUENCE [LARGE SCALE GENOMIC DNA]</scope>
    <source>
        <strain evidence="1">LMG 25555</strain>
    </source>
</reference>
<organism evidence="1 2">
    <name type="scientific">Pseudomonas deceptionensis</name>
    <dbReference type="NCBI Taxonomy" id="882211"/>
    <lineage>
        <taxon>Bacteria</taxon>
        <taxon>Pseudomonadati</taxon>
        <taxon>Pseudomonadota</taxon>
        <taxon>Gammaproteobacteria</taxon>
        <taxon>Pseudomonadales</taxon>
        <taxon>Pseudomonadaceae</taxon>
        <taxon>Pseudomonas</taxon>
    </lineage>
</organism>
<comment type="caution">
    <text evidence="1">The sequence shown here is derived from an EMBL/GenBank/DDBJ whole genome shotgun (WGS) entry which is preliminary data.</text>
</comment>
<dbReference type="GO" id="GO:0043565">
    <property type="term" value="F:sequence-specific DNA binding"/>
    <property type="evidence" value="ECO:0007669"/>
    <property type="project" value="InterPro"/>
</dbReference>
<accession>A0A1H5NQ29</accession>
<name>A0A1H5NQ29_PSEDM</name>
<dbReference type="OrthoDB" id="9813126at2"/>
<protein>
    <submittedName>
        <fullName evidence="1">Uncharacterized protein</fullName>
    </submittedName>
</protein>
<proteinExistence type="predicted"/>
<evidence type="ECO:0000313" key="2">
    <source>
        <dbReference type="Proteomes" id="UP000183613"/>
    </source>
</evidence>